<dbReference type="Gene3D" id="1.20.1250.20">
    <property type="entry name" value="MFS general substrate transporter like domains"/>
    <property type="match status" value="1"/>
</dbReference>
<evidence type="ECO:0000313" key="2">
    <source>
        <dbReference type="Proteomes" id="UP001597197"/>
    </source>
</evidence>
<reference evidence="2" key="1">
    <citation type="journal article" date="2019" name="Int. J. Syst. Evol. Microbiol.">
        <title>The Global Catalogue of Microorganisms (GCM) 10K type strain sequencing project: providing services to taxonomists for standard genome sequencing and annotation.</title>
        <authorList>
            <consortium name="The Broad Institute Genomics Platform"/>
            <consortium name="The Broad Institute Genome Sequencing Center for Infectious Disease"/>
            <person name="Wu L."/>
            <person name="Ma J."/>
        </authorList>
    </citation>
    <scope>NUCLEOTIDE SEQUENCE [LARGE SCALE GENOMIC DNA]</scope>
    <source>
        <strain evidence="2">CGMCC 1.15795</strain>
    </source>
</reference>
<name>A0ABW4R2M3_9BACT</name>
<dbReference type="InterPro" id="IPR036259">
    <property type="entry name" value="MFS_trans_sf"/>
</dbReference>
<protein>
    <submittedName>
        <fullName evidence="1">Uncharacterized protein</fullName>
    </submittedName>
</protein>
<dbReference type="RefSeq" id="WP_382318451.1">
    <property type="nucleotide sequence ID" value="NZ_JBHUFD010000019.1"/>
</dbReference>
<keyword evidence="2" id="KW-1185">Reference proteome</keyword>
<dbReference type="Proteomes" id="UP001597197">
    <property type="component" value="Unassembled WGS sequence"/>
</dbReference>
<accession>A0ABW4R2M3</accession>
<sequence>MSHKAQSGAEWAFFTLAVAELGHHTKQASGLLCTAILGEAVMPMLFGLVAGHNGLRWRYCWRCSATPTSCGTAC</sequence>
<dbReference type="EMBL" id="JBHUFD010000019">
    <property type="protein sequence ID" value="MFD1875591.1"/>
    <property type="molecule type" value="Genomic_DNA"/>
</dbReference>
<comment type="caution">
    <text evidence="1">The sequence shown here is derived from an EMBL/GenBank/DDBJ whole genome shotgun (WGS) entry which is preliminary data.</text>
</comment>
<proteinExistence type="predicted"/>
<organism evidence="1 2">
    <name type="scientific">Hymenobacter bucti</name>
    <dbReference type="NCBI Taxonomy" id="1844114"/>
    <lineage>
        <taxon>Bacteria</taxon>
        <taxon>Pseudomonadati</taxon>
        <taxon>Bacteroidota</taxon>
        <taxon>Cytophagia</taxon>
        <taxon>Cytophagales</taxon>
        <taxon>Hymenobacteraceae</taxon>
        <taxon>Hymenobacter</taxon>
    </lineage>
</organism>
<evidence type="ECO:0000313" key="1">
    <source>
        <dbReference type="EMBL" id="MFD1875591.1"/>
    </source>
</evidence>
<gene>
    <name evidence="1" type="ORF">ACFSDX_24375</name>
</gene>